<dbReference type="Proteomes" id="UP001290462">
    <property type="component" value="Unassembled WGS sequence"/>
</dbReference>
<name>A0AAW9JNH0_CARML</name>
<dbReference type="AlphaFoldDB" id="A0AAW9JNH0"/>
<dbReference type="RefSeq" id="WP_322808694.1">
    <property type="nucleotide sequence ID" value="NZ_JAVBVO010000003.1"/>
</dbReference>
<organism evidence="3 4">
    <name type="scientific">Carnobacterium maltaromaticum</name>
    <name type="common">Carnobacterium piscicola</name>
    <dbReference type="NCBI Taxonomy" id="2751"/>
    <lineage>
        <taxon>Bacteria</taxon>
        <taxon>Bacillati</taxon>
        <taxon>Bacillota</taxon>
        <taxon>Bacilli</taxon>
        <taxon>Lactobacillales</taxon>
        <taxon>Carnobacteriaceae</taxon>
        <taxon>Carnobacterium</taxon>
    </lineage>
</organism>
<accession>A0AAW9JNH0</accession>
<feature type="chain" id="PRO_5043465853" description="Bacterial Ig domain-containing protein" evidence="2">
    <location>
        <begin position="26"/>
        <end position="298"/>
    </location>
</feature>
<feature type="region of interest" description="Disordered" evidence="1">
    <location>
        <begin position="233"/>
        <end position="260"/>
    </location>
</feature>
<feature type="compositionally biased region" description="Low complexity" evidence="1">
    <location>
        <begin position="233"/>
        <end position="250"/>
    </location>
</feature>
<reference evidence="3" key="1">
    <citation type="submission" date="2023-08" db="EMBL/GenBank/DDBJ databases">
        <title>Genomic characterization of piscicolin 126 produced by Carnobacterium maltaromaticum CM22 strain isolated from salmon (Salmo salar).</title>
        <authorList>
            <person name="Gonzalez-Gragera E."/>
            <person name="Garcia-Lopez J.D."/>
            <person name="Teso-Perez C."/>
            <person name="Gimenez-Hernandez I."/>
            <person name="Peralta-Sanchez J.M."/>
            <person name="Valdivia E."/>
            <person name="Montalban-Lopez M."/>
            <person name="Martin-Platero A.M."/>
            <person name="Banos A."/>
            <person name="Martinez-Bueno M."/>
        </authorList>
    </citation>
    <scope>NUCLEOTIDE SEQUENCE</scope>
    <source>
        <strain evidence="3">CM22</strain>
    </source>
</reference>
<evidence type="ECO:0000256" key="1">
    <source>
        <dbReference type="SAM" id="MobiDB-lite"/>
    </source>
</evidence>
<gene>
    <name evidence="3" type="ORF">RAK27_05780</name>
</gene>
<evidence type="ECO:0000256" key="2">
    <source>
        <dbReference type="SAM" id="SignalP"/>
    </source>
</evidence>
<feature type="signal peptide" evidence="2">
    <location>
        <begin position="1"/>
        <end position="25"/>
    </location>
</feature>
<evidence type="ECO:0008006" key="5">
    <source>
        <dbReference type="Google" id="ProtNLM"/>
    </source>
</evidence>
<evidence type="ECO:0000313" key="3">
    <source>
        <dbReference type="EMBL" id="MDZ5758165.1"/>
    </source>
</evidence>
<protein>
    <recommendedName>
        <fullName evidence="5">Bacterial Ig domain-containing protein</fullName>
    </recommendedName>
</protein>
<dbReference type="EMBL" id="JAVBVO010000003">
    <property type="protein sequence ID" value="MDZ5758165.1"/>
    <property type="molecule type" value="Genomic_DNA"/>
</dbReference>
<sequence>MKNVKVLLVFLFLLNGSLFPAFVNADEAKNDFITVEKSTVIANKNGEAKVSGTTKKKTKVNYGKFKSEKSDSKGKFTLTLKNKTKEKKAFTLKVKIHGETYSKKVSVKPYSKKEAEQKKLEAEAQKIKKEKLAKELKTATNAVKLAERKPTRASYDKANTLVVALTNENKELSNRLIKIMDTVEANEALAQKKAESESKEKERIANEKLEAERKIAEEQKALEEKRIADEQARIAQEQEQQQAQTAAEVETGQGLIKGSESGIYHTPGSTYYDRTTNVVQWFNTIEEAVAAGYRAPKR</sequence>
<evidence type="ECO:0000313" key="4">
    <source>
        <dbReference type="Proteomes" id="UP001290462"/>
    </source>
</evidence>
<comment type="caution">
    <text evidence="3">The sequence shown here is derived from an EMBL/GenBank/DDBJ whole genome shotgun (WGS) entry which is preliminary data.</text>
</comment>
<keyword evidence="2" id="KW-0732">Signal</keyword>
<proteinExistence type="predicted"/>